<dbReference type="OrthoDB" id="20783at2759"/>
<dbReference type="KEGG" id="ero:EROM_030230"/>
<dbReference type="CDD" id="cd00139">
    <property type="entry name" value="PIPKc"/>
    <property type="match status" value="1"/>
</dbReference>
<dbReference type="SMART" id="SM00330">
    <property type="entry name" value="PIPKc"/>
    <property type="match status" value="1"/>
</dbReference>
<dbReference type="AlphaFoldDB" id="I6ZHJ8"/>
<dbReference type="InterPro" id="IPR023610">
    <property type="entry name" value="PInositol-4/5-P-5/4-kinase"/>
</dbReference>
<dbReference type="GeneID" id="20520932"/>
<dbReference type="EMBL" id="CP003520">
    <property type="protein sequence ID" value="AFN82643.1"/>
    <property type="molecule type" value="Genomic_DNA"/>
</dbReference>
<proteinExistence type="predicted"/>
<keyword evidence="1" id="KW-0808">Transferase</keyword>
<protein>
    <submittedName>
        <fullName evidence="3">Phosphatidylinositol-4-phosphate-5-kinase</fullName>
    </submittedName>
</protein>
<dbReference type="GO" id="GO:0005886">
    <property type="term" value="C:plasma membrane"/>
    <property type="evidence" value="ECO:0007669"/>
    <property type="project" value="TreeGrafter"/>
</dbReference>
<dbReference type="GO" id="GO:0046854">
    <property type="term" value="P:phosphatidylinositol phosphate biosynthetic process"/>
    <property type="evidence" value="ECO:0007669"/>
    <property type="project" value="TreeGrafter"/>
</dbReference>
<dbReference type="PANTHER" id="PTHR23086">
    <property type="entry name" value="PHOSPHATIDYLINOSITOL-4-PHOSPHATE 5-KINASE"/>
    <property type="match status" value="1"/>
</dbReference>
<reference evidence="3 4" key="1">
    <citation type="journal article" date="2012" name="Proc. Natl. Acad. Sci. U.S.A.">
        <title>Gain and loss of multiple functionally related, horizontally transferred genes in the reduced genomes of two microsporidian parasites.</title>
        <authorList>
            <person name="Pombert J.-F."/>
            <person name="Selman M."/>
            <person name="Burki F."/>
            <person name="Bardell F.T."/>
            <person name="Farinelli L."/>
            <person name="Solter L.F."/>
            <person name="Whitman D.W."/>
            <person name="Weiss L.M."/>
            <person name="Corradi N."/>
            <person name="Keeling P.J."/>
        </authorList>
    </citation>
    <scope>NUCLEOTIDE SEQUENCE [LARGE SCALE GENOMIC DNA]</scope>
    <source>
        <strain evidence="3 4">SJ-2008</strain>
    </source>
</reference>
<evidence type="ECO:0000313" key="3">
    <source>
        <dbReference type="EMBL" id="AFN82643.1"/>
    </source>
</evidence>
<sequence length="296" mass="35035">MENQKINLMLESLSQIEDMMISKPSTSDVEEMRKENEVLVKTYNYKEFREIRALNGTEGLHDLGRQYVLNEQIHGKSGSFLFFTEDLKFVVKTIRKSEFYCIRRMVEEYKIHILQNPMSLLCKILGCYSLCTRGDEEYFIVMESMLKRSGMQEIYDLKGASVKRKGYSVSSLKEIDWIGNSKRIDLGNRKEAIISQIKNDVEFLKRHRIMDYSFFVSFGWKKRESVDPFSLCKDHNHMPENEDVHFGIVDILTQWTFKKRMERLFHIFCCKSNSSCLNPDAYMDRFLIMIETDVFK</sequence>
<organism evidence="3 4">
    <name type="scientific">Encephalitozoon romaleae (strain SJ-2008)</name>
    <name type="common">Microsporidian parasite</name>
    <dbReference type="NCBI Taxonomy" id="1178016"/>
    <lineage>
        <taxon>Eukaryota</taxon>
        <taxon>Fungi</taxon>
        <taxon>Fungi incertae sedis</taxon>
        <taxon>Microsporidia</taxon>
        <taxon>Unikaryonidae</taxon>
        <taxon>Encephalitozoon</taxon>
    </lineage>
</organism>
<dbReference type="VEuPathDB" id="MicrosporidiaDB:EROM_030230"/>
<keyword evidence="1" id="KW-0547">Nucleotide-binding</keyword>
<name>I6ZHJ8_ENCRO</name>
<gene>
    <name evidence="3" type="ordered locus">EROM_030230</name>
</gene>
<dbReference type="PANTHER" id="PTHR23086:SF8">
    <property type="entry name" value="PHOSPHATIDYLINOSITOL 5-PHOSPHATE 4-KINASE, ISOFORM A"/>
    <property type="match status" value="1"/>
</dbReference>
<keyword evidence="4" id="KW-1185">Reference proteome</keyword>
<dbReference type="GO" id="GO:0005524">
    <property type="term" value="F:ATP binding"/>
    <property type="evidence" value="ECO:0007669"/>
    <property type="project" value="UniProtKB-UniRule"/>
</dbReference>
<dbReference type="Gene3D" id="3.30.800.10">
    <property type="entry name" value="Phosphatidylinositol Phosphate Kinase II Beta"/>
    <property type="match status" value="1"/>
</dbReference>
<dbReference type="InterPro" id="IPR027484">
    <property type="entry name" value="PInositol-4-P-5-kinase_N"/>
</dbReference>
<dbReference type="SUPFAM" id="SSF56104">
    <property type="entry name" value="SAICAR synthase-like"/>
    <property type="match status" value="1"/>
</dbReference>
<accession>I6ZHJ8</accession>
<dbReference type="HOGENOM" id="CLU_045584_0_0_1"/>
<dbReference type="Gene3D" id="3.30.810.10">
    <property type="entry name" value="2-Layer Sandwich"/>
    <property type="match status" value="1"/>
</dbReference>
<dbReference type="GO" id="GO:0016308">
    <property type="term" value="F:1-phosphatidylinositol-4-phosphate 5-kinase activity"/>
    <property type="evidence" value="ECO:0007669"/>
    <property type="project" value="TreeGrafter"/>
</dbReference>
<dbReference type="Proteomes" id="UP000010094">
    <property type="component" value="Chromosome III"/>
</dbReference>
<dbReference type="InterPro" id="IPR027483">
    <property type="entry name" value="PInositol-4-P-4/5-kinase_C_sf"/>
</dbReference>
<dbReference type="InterPro" id="IPR002498">
    <property type="entry name" value="PInositol-4-P-4/5-kinase_core"/>
</dbReference>
<dbReference type="Pfam" id="PF01504">
    <property type="entry name" value="PIP5K"/>
    <property type="match status" value="2"/>
</dbReference>
<evidence type="ECO:0000259" key="2">
    <source>
        <dbReference type="PROSITE" id="PS51455"/>
    </source>
</evidence>
<keyword evidence="1" id="KW-0067">ATP-binding</keyword>
<dbReference type="PROSITE" id="PS51455">
    <property type="entry name" value="PIPK"/>
    <property type="match status" value="1"/>
</dbReference>
<feature type="domain" description="PIPK" evidence="2">
    <location>
        <begin position="1"/>
        <end position="294"/>
    </location>
</feature>
<evidence type="ECO:0000313" key="4">
    <source>
        <dbReference type="Proteomes" id="UP000010094"/>
    </source>
</evidence>
<keyword evidence="1" id="KW-0418">Kinase</keyword>
<dbReference type="RefSeq" id="XP_009264140.1">
    <property type="nucleotide sequence ID" value="XM_009265865.1"/>
</dbReference>
<evidence type="ECO:0000256" key="1">
    <source>
        <dbReference type="PROSITE-ProRule" id="PRU00781"/>
    </source>
</evidence>